<reference evidence="4" key="2">
    <citation type="submission" date="2020-09" db="EMBL/GenBank/DDBJ databases">
        <authorList>
            <person name="Sun Q."/>
            <person name="Ohkuma M."/>
        </authorList>
    </citation>
    <scope>NUCLEOTIDE SEQUENCE</scope>
    <source>
        <strain evidence="4">JCM 4988</strain>
    </source>
</reference>
<dbReference type="Gene3D" id="3.40.710.10">
    <property type="entry name" value="DD-peptidase/beta-lactamase superfamily"/>
    <property type="match status" value="1"/>
</dbReference>
<dbReference type="InterPro" id="IPR006311">
    <property type="entry name" value="TAT_signal"/>
</dbReference>
<dbReference type="InterPro" id="IPR050491">
    <property type="entry name" value="AmpC-like"/>
</dbReference>
<feature type="chain" id="PRO_5037862774" evidence="2">
    <location>
        <begin position="39"/>
        <end position="389"/>
    </location>
</feature>
<dbReference type="Proteomes" id="UP000630936">
    <property type="component" value="Unassembled WGS sequence"/>
</dbReference>
<proteinExistence type="predicted"/>
<feature type="domain" description="Beta-lactamase-related" evidence="3">
    <location>
        <begin position="68"/>
        <end position="354"/>
    </location>
</feature>
<comment type="caution">
    <text evidence="4">The sequence shown here is derived from an EMBL/GenBank/DDBJ whole genome shotgun (WGS) entry which is preliminary data.</text>
</comment>
<dbReference type="EMBL" id="BMWG01000002">
    <property type="protein sequence ID" value="GGZ18283.1"/>
    <property type="molecule type" value="Genomic_DNA"/>
</dbReference>
<protein>
    <submittedName>
        <fullName evidence="4">Serine hydrolase</fullName>
    </submittedName>
</protein>
<dbReference type="Pfam" id="PF00144">
    <property type="entry name" value="Beta-lactamase"/>
    <property type="match status" value="1"/>
</dbReference>
<keyword evidence="5" id="KW-1185">Reference proteome</keyword>
<dbReference type="InterPro" id="IPR012338">
    <property type="entry name" value="Beta-lactam/transpept-like"/>
</dbReference>
<evidence type="ECO:0000256" key="2">
    <source>
        <dbReference type="SAM" id="SignalP"/>
    </source>
</evidence>
<evidence type="ECO:0000259" key="3">
    <source>
        <dbReference type="Pfam" id="PF00144"/>
    </source>
</evidence>
<dbReference type="InterPro" id="IPR001466">
    <property type="entry name" value="Beta-lactam-related"/>
</dbReference>
<dbReference type="PROSITE" id="PS51318">
    <property type="entry name" value="TAT"/>
    <property type="match status" value="1"/>
</dbReference>
<organism evidence="4 5">
    <name type="scientific">Streptomyces inusitatus</name>
    <dbReference type="NCBI Taxonomy" id="68221"/>
    <lineage>
        <taxon>Bacteria</taxon>
        <taxon>Bacillati</taxon>
        <taxon>Actinomycetota</taxon>
        <taxon>Actinomycetes</taxon>
        <taxon>Kitasatosporales</taxon>
        <taxon>Streptomycetaceae</taxon>
        <taxon>Streptomyces</taxon>
    </lineage>
</organism>
<keyword evidence="4" id="KW-0378">Hydrolase</keyword>
<evidence type="ECO:0000313" key="4">
    <source>
        <dbReference type="EMBL" id="GGZ18283.1"/>
    </source>
</evidence>
<dbReference type="RefSeq" id="WP_190121511.1">
    <property type="nucleotide sequence ID" value="NZ_BMWG01000002.1"/>
</dbReference>
<name>A0A918PPL2_9ACTN</name>
<gene>
    <name evidence="4" type="ORF">GCM10010387_08440</name>
</gene>
<dbReference type="GO" id="GO:0016787">
    <property type="term" value="F:hydrolase activity"/>
    <property type="evidence" value="ECO:0007669"/>
    <property type="project" value="UniProtKB-KW"/>
</dbReference>
<evidence type="ECO:0000256" key="1">
    <source>
        <dbReference type="SAM" id="MobiDB-lite"/>
    </source>
</evidence>
<reference evidence="4" key="1">
    <citation type="journal article" date="2014" name="Int. J. Syst. Evol. Microbiol.">
        <title>Complete genome sequence of Corynebacterium casei LMG S-19264T (=DSM 44701T), isolated from a smear-ripened cheese.</title>
        <authorList>
            <consortium name="US DOE Joint Genome Institute (JGI-PGF)"/>
            <person name="Walter F."/>
            <person name="Albersmeier A."/>
            <person name="Kalinowski J."/>
            <person name="Ruckert C."/>
        </authorList>
    </citation>
    <scope>NUCLEOTIDE SEQUENCE</scope>
    <source>
        <strain evidence="4">JCM 4988</strain>
    </source>
</reference>
<dbReference type="AlphaFoldDB" id="A0A918PPL2"/>
<dbReference type="PANTHER" id="PTHR46825">
    <property type="entry name" value="D-ALANYL-D-ALANINE-CARBOXYPEPTIDASE/ENDOPEPTIDASE AMPH"/>
    <property type="match status" value="1"/>
</dbReference>
<sequence length="389" mass="41032">MRNGSVWNARSRRVATKAGGVALAAAALVGTVGSPASAAREGIDPAERGAGLRAVVEGGEASWSLGRIVEDGRTSWKGAAGVADRRGGAPADPGGRFRIGSITKTFTATVVLQLVGEGRIGLEDPVEKYLPGVVPDGERITVRQLLNHTSGLFNYTEAPEHNMPTEEWVRAGRWQSYSAAGIVANAVGRAPYFPPGKGWRYSNTNYLLAGMLIERVTGRSWNKEVERRIARPLKLRDTSMPGTSVRIGGTHARNYTKLPSGPVDTTLLNPSEAGAGGAGVSTTADLARFHSALFKGELLRPAELREMKRTVKTDQGVGYGLGVQRLDNLNGLGCGEVWGHAGGIHGSVSFFFGDARGERQAVTSASLYGKPDLVAVVGRMNKAVACSAS</sequence>
<keyword evidence="2" id="KW-0732">Signal</keyword>
<evidence type="ECO:0000313" key="5">
    <source>
        <dbReference type="Proteomes" id="UP000630936"/>
    </source>
</evidence>
<feature type="region of interest" description="Disordered" evidence="1">
    <location>
        <begin position="240"/>
        <end position="261"/>
    </location>
</feature>
<dbReference type="SUPFAM" id="SSF56601">
    <property type="entry name" value="beta-lactamase/transpeptidase-like"/>
    <property type="match status" value="1"/>
</dbReference>
<accession>A0A918PPL2</accession>
<feature type="signal peptide" evidence="2">
    <location>
        <begin position="1"/>
        <end position="38"/>
    </location>
</feature>
<dbReference type="PANTHER" id="PTHR46825:SF7">
    <property type="entry name" value="D-ALANYL-D-ALANINE CARBOXYPEPTIDASE"/>
    <property type="match status" value="1"/>
</dbReference>